<organism evidence="1 2">
    <name type="scientific">Choristoneura biennis entomopoxvirus</name>
    <name type="common">CbEPV</name>
    <dbReference type="NCBI Taxonomy" id="10288"/>
    <lineage>
        <taxon>Viruses</taxon>
        <taxon>Varidnaviria</taxon>
        <taxon>Bamfordvirae</taxon>
        <taxon>Nucleocytoviricota</taxon>
        <taxon>Pokkesviricetes</taxon>
        <taxon>Chitovirales</taxon>
        <taxon>Poxviridae</taxon>
        <taxon>Entomopoxvirinae</taxon>
        <taxon>Betaentomopoxvirus</taxon>
        <taxon>Betaentomopoxvirus cbiennis</taxon>
    </lineage>
</organism>
<dbReference type="EMBL" id="HF679132">
    <property type="protein sequence ID" value="CCU55599.1"/>
    <property type="molecule type" value="Genomic_DNA"/>
</dbReference>
<organismHost>
    <name type="scientific">Choristoneura fumiferana</name>
    <name type="common">Spruce budworm moth</name>
    <name type="synonym">Archips fumiferana</name>
    <dbReference type="NCBI Taxonomy" id="7141"/>
</organismHost>
<name>A0A916KPD3_CBEPV</name>
<dbReference type="RefSeq" id="YP_008004101.1">
    <property type="nucleotide sequence ID" value="NC_021248.1"/>
</dbReference>
<accession>A0A916KPD3</accession>
<reference evidence="1" key="1">
    <citation type="journal article" date="2013" name="J. Virol.">
        <title>New Insights into the Evolution of Entomopoxvirinae from the Complete Genome Sequences of Four Entomopoxviruses Infecting Adoxophyes honmai, Choristoneura biennis, Choristoneura rosaceana, and Mythimna separata.</title>
        <authorList>
            <person name="Theze J."/>
            <person name="Takatsuka J."/>
            <person name="Li Z."/>
            <person name="Gallais J."/>
            <person name="Doucet D."/>
            <person name="Arif B."/>
            <person name="Nakai M."/>
            <person name="Herniou E.A."/>
        </authorList>
    </citation>
    <scope>NUCLEOTIDE SEQUENCE</scope>
</reference>
<dbReference type="GeneID" id="15613021"/>
<protein>
    <submittedName>
        <fullName evidence="1">Uncharacterized protein</fullName>
    </submittedName>
</protein>
<sequence length="81" mass="9896">MSLKIKDQLYYLQNYNFKSYILLYQQSISPNRKYKDRDIVSKNYLSSIRFIDEEGKVYPEIIKKVLHINKHINNIYLNSYK</sequence>
<proteinExistence type="predicted"/>
<evidence type="ECO:0000313" key="2">
    <source>
        <dbReference type="Proteomes" id="UP000792220"/>
    </source>
</evidence>
<dbReference type="Proteomes" id="UP000792220">
    <property type="component" value="Genome"/>
</dbReference>
<evidence type="ECO:0000313" key="1">
    <source>
        <dbReference type="EMBL" id="CCU55599.1"/>
    </source>
</evidence>
<dbReference type="KEGG" id="vg:15613021"/>
<keyword evidence="2" id="KW-1185">Reference proteome</keyword>
<gene>
    <name evidence="1" type="ORF">CHBEV_031</name>
</gene>